<dbReference type="AlphaFoldDB" id="A0A6L2P6I9"/>
<name>A0A6L2P6I9_TANCI</name>
<organism evidence="1">
    <name type="scientific">Tanacetum cinerariifolium</name>
    <name type="common">Dalmatian daisy</name>
    <name type="synonym">Chrysanthemum cinerariifolium</name>
    <dbReference type="NCBI Taxonomy" id="118510"/>
    <lineage>
        <taxon>Eukaryota</taxon>
        <taxon>Viridiplantae</taxon>
        <taxon>Streptophyta</taxon>
        <taxon>Embryophyta</taxon>
        <taxon>Tracheophyta</taxon>
        <taxon>Spermatophyta</taxon>
        <taxon>Magnoliopsida</taxon>
        <taxon>eudicotyledons</taxon>
        <taxon>Gunneridae</taxon>
        <taxon>Pentapetalae</taxon>
        <taxon>asterids</taxon>
        <taxon>campanulids</taxon>
        <taxon>Asterales</taxon>
        <taxon>Asteraceae</taxon>
        <taxon>Asteroideae</taxon>
        <taxon>Anthemideae</taxon>
        <taxon>Anthemidinae</taxon>
        <taxon>Tanacetum</taxon>
    </lineage>
</organism>
<comment type="caution">
    <text evidence="1">The sequence shown here is derived from an EMBL/GenBank/DDBJ whole genome shotgun (WGS) entry which is preliminary data.</text>
</comment>
<dbReference type="PANTHER" id="PTHR47481">
    <property type="match status" value="1"/>
</dbReference>
<proteinExistence type="predicted"/>
<accession>A0A6L2P6I9</accession>
<dbReference type="PANTHER" id="PTHR47481:SF10">
    <property type="entry name" value="COPIA-LIKE POLYPROTEIN_RETROTRANSPOSON"/>
    <property type="match status" value="1"/>
</dbReference>
<dbReference type="GO" id="GO:0016301">
    <property type="term" value="F:kinase activity"/>
    <property type="evidence" value="ECO:0007669"/>
    <property type="project" value="UniProtKB-KW"/>
</dbReference>
<dbReference type="EMBL" id="BKCJ010010989">
    <property type="protein sequence ID" value="GEU94068.1"/>
    <property type="molecule type" value="Genomic_DNA"/>
</dbReference>
<gene>
    <name evidence="1" type="ORF">Tci_066046</name>
</gene>
<keyword evidence="1" id="KW-0418">Kinase</keyword>
<protein>
    <submittedName>
        <fullName evidence="1">Hybrid signal transduction histidine kinase M</fullName>
    </submittedName>
</protein>
<reference evidence="1" key="1">
    <citation type="journal article" date="2019" name="Sci. Rep.">
        <title>Draft genome of Tanacetum cinerariifolium, the natural source of mosquito coil.</title>
        <authorList>
            <person name="Yamashiro T."/>
            <person name="Shiraishi A."/>
            <person name="Satake H."/>
            <person name="Nakayama K."/>
        </authorList>
    </citation>
    <scope>NUCLEOTIDE SEQUENCE</scope>
</reference>
<keyword evidence="1" id="KW-0808">Transferase</keyword>
<sequence length="197" mass="22073">MLTVIWCESMVIEFTELRSLKLADLSIDAYFRKIESIATIVTSLGSPISNDDFVTIALEGFPDKYANVSGIIIHQEPFLDLKIARSMLTTEDIRPISHTSRPISHTSWPNQFINRLLLRWPNMLLTRCNINCPTCLSPDPISTGPTVYESGHPVGQSGQQGQLAGHETLLPHAFHAMTLHDPARQLEHGYMCDLSFK</sequence>
<evidence type="ECO:0000313" key="1">
    <source>
        <dbReference type="EMBL" id="GEU94068.1"/>
    </source>
</evidence>